<accession>A0A0E9TVV7</accession>
<dbReference type="EMBL" id="GBXM01050861">
    <property type="protein sequence ID" value="JAH57716.1"/>
    <property type="molecule type" value="Transcribed_RNA"/>
</dbReference>
<organism evidence="1">
    <name type="scientific">Anguilla anguilla</name>
    <name type="common">European freshwater eel</name>
    <name type="synonym">Muraena anguilla</name>
    <dbReference type="NCBI Taxonomy" id="7936"/>
    <lineage>
        <taxon>Eukaryota</taxon>
        <taxon>Metazoa</taxon>
        <taxon>Chordata</taxon>
        <taxon>Craniata</taxon>
        <taxon>Vertebrata</taxon>
        <taxon>Euteleostomi</taxon>
        <taxon>Actinopterygii</taxon>
        <taxon>Neopterygii</taxon>
        <taxon>Teleostei</taxon>
        <taxon>Anguilliformes</taxon>
        <taxon>Anguillidae</taxon>
        <taxon>Anguilla</taxon>
    </lineage>
</organism>
<reference evidence="1" key="2">
    <citation type="journal article" date="2015" name="Fish Shellfish Immunol.">
        <title>Early steps in the European eel (Anguilla anguilla)-Vibrio vulnificus interaction in the gills: Role of the RtxA13 toxin.</title>
        <authorList>
            <person name="Callol A."/>
            <person name="Pajuelo D."/>
            <person name="Ebbesson L."/>
            <person name="Teles M."/>
            <person name="MacKenzie S."/>
            <person name="Amaro C."/>
        </authorList>
    </citation>
    <scope>NUCLEOTIDE SEQUENCE</scope>
</reference>
<evidence type="ECO:0000313" key="1">
    <source>
        <dbReference type="EMBL" id="JAH57716.1"/>
    </source>
</evidence>
<reference evidence="1" key="1">
    <citation type="submission" date="2014-11" db="EMBL/GenBank/DDBJ databases">
        <authorList>
            <person name="Amaro Gonzalez C."/>
        </authorList>
    </citation>
    <scope>NUCLEOTIDE SEQUENCE</scope>
</reference>
<dbReference type="AlphaFoldDB" id="A0A0E9TVV7"/>
<name>A0A0E9TVV7_ANGAN</name>
<protein>
    <submittedName>
        <fullName evidence="1">Uncharacterized protein</fullName>
    </submittedName>
</protein>
<proteinExistence type="predicted"/>
<sequence>MRSSNAPFSLGEKLNAQNPALQCDASFM</sequence>